<protein>
    <submittedName>
        <fullName evidence="1">Uncharacterized protein</fullName>
    </submittedName>
</protein>
<dbReference type="RefSeq" id="XP_008900615.1">
    <property type="nucleotide sequence ID" value="XM_008902367.1"/>
</dbReference>
<dbReference type="VEuPathDB" id="FungiDB:PPTG_22196"/>
<gene>
    <name evidence="1" type="ORF">PPTG_22196</name>
</gene>
<reference evidence="1 2" key="2">
    <citation type="submission" date="2013-11" db="EMBL/GenBank/DDBJ databases">
        <title>The Genome Sequence of Phytophthora parasitica INRA-310.</title>
        <authorList>
            <consortium name="The Broad Institute Genomics Platform"/>
            <person name="Russ C."/>
            <person name="Tyler B."/>
            <person name="Panabieres F."/>
            <person name="Shan W."/>
            <person name="Tripathy S."/>
            <person name="Grunwald N."/>
            <person name="Machado M."/>
            <person name="Johnson C.S."/>
            <person name="Arredondo F."/>
            <person name="Hong C."/>
            <person name="Coffey M."/>
            <person name="Young S.K."/>
            <person name="Zeng Q."/>
            <person name="Gargeya S."/>
            <person name="Fitzgerald M."/>
            <person name="Abouelleil A."/>
            <person name="Alvarado L."/>
            <person name="Chapman S.B."/>
            <person name="Gainer-Dewar J."/>
            <person name="Goldberg J."/>
            <person name="Griggs A."/>
            <person name="Gujja S."/>
            <person name="Hansen M."/>
            <person name="Howarth C."/>
            <person name="Imamovic A."/>
            <person name="Ireland A."/>
            <person name="Larimer J."/>
            <person name="McCowan C."/>
            <person name="Murphy C."/>
            <person name="Pearson M."/>
            <person name="Poon T.W."/>
            <person name="Priest M."/>
            <person name="Roberts A."/>
            <person name="Saif S."/>
            <person name="Shea T."/>
            <person name="Sykes S."/>
            <person name="Wortman J."/>
            <person name="Nusbaum C."/>
            <person name="Birren B."/>
        </authorList>
    </citation>
    <scope>NUCLEOTIDE SEQUENCE [LARGE SCALE GENOMIC DNA]</scope>
    <source>
        <strain evidence="1 2">INRA-310</strain>
    </source>
</reference>
<evidence type="ECO:0000313" key="2">
    <source>
        <dbReference type="Proteomes" id="UP000018817"/>
    </source>
</evidence>
<accession>W2QNN1</accession>
<dbReference type="Proteomes" id="UP000018817">
    <property type="component" value="Unassembled WGS sequence"/>
</dbReference>
<name>W2QNN1_PHYN3</name>
<dbReference type="EMBL" id="KI669573">
    <property type="protein sequence ID" value="ETN14114.1"/>
    <property type="molecule type" value="Genomic_DNA"/>
</dbReference>
<dbReference type="GeneID" id="20190795"/>
<evidence type="ECO:0000313" key="1">
    <source>
        <dbReference type="EMBL" id="ETN14114.1"/>
    </source>
</evidence>
<reference evidence="2" key="1">
    <citation type="submission" date="2011-12" db="EMBL/GenBank/DDBJ databases">
        <authorList>
            <consortium name="The Broad Institute Genome Sequencing Platform"/>
            <person name="Russ C."/>
            <person name="Tyler B."/>
            <person name="Panabieres F."/>
            <person name="Shan W."/>
            <person name="Tripathy S."/>
            <person name="Grunwald N."/>
            <person name="Machado M."/>
            <person name="Young S.K."/>
            <person name="Zeng Q."/>
            <person name="Gargeya S."/>
            <person name="Fitzgerald M."/>
            <person name="Haas B."/>
            <person name="Abouelleil A."/>
            <person name="Alvarado L."/>
            <person name="Arachchi H.M."/>
            <person name="Berlin A."/>
            <person name="Chapman S.B."/>
            <person name="Gearin G."/>
            <person name="Goldberg J."/>
            <person name="Griggs A."/>
            <person name="Gujja S."/>
            <person name="Hansen M."/>
            <person name="Heiman D."/>
            <person name="Howarth C."/>
            <person name="Larimer J."/>
            <person name="Lui A."/>
            <person name="MacDonald P.J.P."/>
            <person name="McCowen C."/>
            <person name="Montmayeur A."/>
            <person name="Murphy C."/>
            <person name="Neiman D."/>
            <person name="Pearson M."/>
            <person name="Priest M."/>
            <person name="Roberts A."/>
            <person name="Saif S."/>
            <person name="Shea T."/>
            <person name="Sisk P."/>
            <person name="Stolte C."/>
            <person name="Sykes S."/>
            <person name="Wortman J."/>
            <person name="Nusbaum C."/>
            <person name="Birren B."/>
        </authorList>
    </citation>
    <scope>NUCLEOTIDE SEQUENCE [LARGE SCALE GENOMIC DNA]</scope>
    <source>
        <strain evidence="2">INRA-310</strain>
    </source>
</reference>
<sequence length="112" mass="12184">MLRNSFKVVIPKISGCSFSPFPINGNPSSSSMFSNTKAVSGSVSAKYAFVRTSSRTRKIEFFSILEASVYIGHYAEPGCMKDSLALVSGHQVLAVGCSKLDEVEQRFHPSDE</sequence>
<dbReference type="AlphaFoldDB" id="W2QNN1"/>
<organism evidence="1 2">
    <name type="scientific">Phytophthora nicotianae (strain INRA-310)</name>
    <name type="common">Phytophthora parasitica</name>
    <dbReference type="NCBI Taxonomy" id="761204"/>
    <lineage>
        <taxon>Eukaryota</taxon>
        <taxon>Sar</taxon>
        <taxon>Stramenopiles</taxon>
        <taxon>Oomycota</taxon>
        <taxon>Peronosporomycetes</taxon>
        <taxon>Peronosporales</taxon>
        <taxon>Peronosporaceae</taxon>
        <taxon>Phytophthora</taxon>
    </lineage>
</organism>
<proteinExistence type="predicted"/>